<dbReference type="InterPro" id="IPR000215">
    <property type="entry name" value="Serpin_fam"/>
</dbReference>
<dbReference type="Proteomes" id="UP000664277">
    <property type="component" value="Unassembled WGS sequence"/>
</dbReference>
<dbReference type="Pfam" id="PF13855">
    <property type="entry name" value="LRR_8"/>
    <property type="match status" value="1"/>
</dbReference>
<dbReference type="SMART" id="SM00093">
    <property type="entry name" value="SERPIN"/>
    <property type="match status" value="1"/>
</dbReference>
<dbReference type="Gene3D" id="3.80.10.10">
    <property type="entry name" value="Ribonuclease Inhibitor"/>
    <property type="match status" value="1"/>
</dbReference>
<evidence type="ECO:0000313" key="3">
    <source>
        <dbReference type="EMBL" id="MBN8661548.1"/>
    </source>
</evidence>
<dbReference type="PANTHER" id="PTHR11461">
    <property type="entry name" value="SERINE PROTEASE INHIBITOR, SERPIN"/>
    <property type="match status" value="1"/>
</dbReference>
<dbReference type="GO" id="GO:0005615">
    <property type="term" value="C:extracellular space"/>
    <property type="evidence" value="ECO:0007669"/>
    <property type="project" value="InterPro"/>
</dbReference>
<feature type="domain" description="Serpin" evidence="2">
    <location>
        <begin position="215"/>
        <end position="577"/>
    </location>
</feature>
<dbReference type="InterPro" id="IPR036186">
    <property type="entry name" value="Serpin_sf"/>
</dbReference>
<dbReference type="InterPro" id="IPR023796">
    <property type="entry name" value="Serpin_dom"/>
</dbReference>
<dbReference type="PANTHER" id="PTHR11461:SF211">
    <property type="entry name" value="GH10112P-RELATED"/>
    <property type="match status" value="1"/>
</dbReference>
<name>A0A8J7PJH9_9BACT</name>
<dbReference type="SUPFAM" id="SSF52047">
    <property type="entry name" value="RNI-like"/>
    <property type="match status" value="1"/>
</dbReference>
<sequence length="579" mass="64063">MEVPTNVLVGLKLSRAGLPNLRKSIIYGFDVINFEGLWDLAAEDIEAILEMSNLSSVRMERMANDRVLDVVAKLTELRHLDLSNSAITDEGLAKLGNLINLEELNLAGTAIDGSGLQALSGLKKLVRLDLSRTRLNDEALPFVTAFDSLDRLDASYTKVTDVGLKVLKLMPSLQQIGLRETKVSPHIREVKNFKALRVPEQVDVALMSGYAGFTGKFFSFLESLNSGSNFVASPLSVFLILHMLAHGAAGATKEAFQAALYAGCGSLPSAEAATSLLRELEGLNDTVKIWIANSIWLSSSFEINSDFEELVRQRYGAVFSAMHSDSSQALAILNKWAEDQTEGLLSDVFTEADTDAMMLLANVVYFKGLWLDPFSFDGTRPRDFFLANGRVRECKFMHTDGFFDYLSCPGFDCISLPYQGERVQMHFFLPQKNLSLSQSIDFLKVNWSRVFSELRKKEGRLALPKFKIDIEVDLTAAFEHLGLSILLSDEHCNLPGLSPPALDYNLYVAAAKQKAYLKVDENGTEAAAVTKVLMMAGAGMPQENPDKFDLTFDRPFFFILRDSITGLVLFNGVVENPEI</sequence>
<organism evidence="3 4">
    <name type="scientific">Candidatus Obscuribacter phosphatis</name>
    <dbReference type="NCBI Taxonomy" id="1906157"/>
    <lineage>
        <taxon>Bacteria</taxon>
        <taxon>Bacillati</taxon>
        <taxon>Candidatus Melainabacteria</taxon>
        <taxon>Candidatus Obscuribacterales</taxon>
        <taxon>Candidatus Obscuribacteraceae</taxon>
        <taxon>Candidatus Obscuribacter</taxon>
    </lineage>
</organism>
<gene>
    <name evidence="3" type="ORF">J0M35_14380</name>
</gene>
<dbReference type="GO" id="GO:0004867">
    <property type="term" value="F:serine-type endopeptidase inhibitor activity"/>
    <property type="evidence" value="ECO:0007669"/>
    <property type="project" value="InterPro"/>
</dbReference>
<dbReference type="InterPro" id="IPR042185">
    <property type="entry name" value="Serpin_sf_2"/>
</dbReference>
<evidence type="ECO:0000256" key="1">
    <source>
        <dbReference type="RuleBase" id="RU000411"/>
    </source>
</evidence>
<dbReference type="EMBL" id="JAFLCK010000021">
    <property type="protein sequence ID" value="MBN8661548.1"/>
    <property type="molecule type" value="Genomic_DNA"/>
</dbReference>
<dbReference type="InterPro" id="IPR023795">
    <property type="entry name" value="Serpin_CS"/>
</dbReference>
<evidence type="ECO:0000259" key="2">
    <source>
        <dbReference type="SMART" id="SM00093"/>
    </source>
</evidence>
<dbReference type="InterPro" id="IPR032675">
    <property type="entry name" value="LRR_dom_sf"/>
</dbReference>
<dbReference type="AlphaFoldDB" id="A0A8J7PJH9"/>
<accession>A0A8J7PJH9</accession>
<proteinExistence type="inferred from homology"/>
<dbReference type="SUPFAM" id="SSF56574">
    <property type="entry name" value="Serpins"/>
    <property type="match status" value="1"/>
</dbReference>
<dbReference type="InterPro" id="IPR042178">
    <property type="entry name" value="Serpin_sf_1"/>
</dbReference>
<dbReference type="PROSITE" id="PS00284">
    <property type="entry name" value="SERPIN"/>
    <property type="match status" value="1"/>
</dbReference>
<reference evidence="3" key="1">
    <citation type="submission" date="2021-02" db="EMBL/GenBank/DDBJ databases">
        <title>Genome-Resolved Metagenomics of a Microbial Community Performing Photosynthetic Biological Nutrient Removal.</title>
        <authorList>
            <person name="Mcdaniel E.A."/>
        </authorList>
    </citation>
    <scope>NUCLEOTIDE SEQUENCE</scope>
    <source>
        <strain evidence="3">UWPOB_OBS1</strain>
    </source>
</reference>
<comment type="caution">
    <text evidence="3">The sequence shown here is derived from an EMBL/GenBank/DDBJ whole genome shotgun (WGS) entry which is preliminary data.</text>
</comment>
<protein>
    <recommendedName>
        <fullName evidence="2">Serpin domain-containing protein</fullName>
    </recommendedName>
</protein>
<dbReference type="Gene3D" id="2.30.39.10">
    <property type="entry name" value="Alpha-1-antitrypsin, domain 1"/>
    <property type="match status" value="1"/>
</dbReference>
<dbReference type="InterPro" id="IPR001611">
    <property type="entry name" value="Leu-rich_rpt"/>
</dbReference>
<dbReference type="Gene3D" id="3.30.497.10">
    <property type="entry name" value="Antithrombin, subunit I, domain 2"/>
    <property type="match status" value="1"/>
</dbReference>
<comment type="similarity">
    <text evidence="1">Belongs to the serpin family.</text>
</comment>
<evidence type="ECO:0000313" key="4">
    <source>
        <dbReference type="Proteomes" id="UP000664277"/>
    </source>
</evidence>
<dbReference type="Pfam" id="PF00079">
    <property type="entry name" value="Serpin"/>
    <property type="match status" value="1"/>
</dbReference>